<accession>K1RER1</accession>
<reference evidence="1" key="1">
    <citation type="journal article" date="2012" name="Nature">
        <title>The oyster genome reveals stress adaptation and complexity of shell formation.</title>
        <authorList>
            <person name="Zhang G."/>
            <person name="Fang X."/>
            <person name="Guo X."/>
            <person name="Li L."/>
            <person name="Luo R."/>
            <person name="Xu F."/>
            <person name="Yang P."/>
            <person name="Zhang L."/>
            <person name="Wang X."/>
            <person name="Qi H."/>
            <person name="Xiong Z."/>
            <person name="Que H."/>
            <person name="Xie Y."/>
            <person name="Holland P.W."/>
            <person name="Paps J."/>
            <person name="Zhu Y."/>
            <person name="Wu F."/>
            <person name="Chen Y."/>
            <person name="Wang J."/>
            <person name="Peng C."/>
            <person name="Meng J."/>
            <person name="Yang L."/>
            <person name="Liu J."/>
            <person name="Wen B."/>
            <person name="Zhang N."/>
            <person name="Huang Z."/>
            <person name="Zhu Q."/>
            <person name="Feng Y."/>
            <person name="Mount A."/>
            <person name="Hedgecock D."/>
            <person name="Xu Z."/>
            <person name="Liu Y."/>
            <person name="Domazet-Loso T."/>
            <person name="Du Y."/>
            <person name="Sun X."/>
            <person name="Zhang S."/>
            <person name="Liu B."/>
            <person name="Cheng P."/>
            <person name="Jiang X."/>
            <person name="Li J."/>
            <person name="Fan D."/>
            <person name="Wang W."/>
            <person name="Fu W."/>
            <person name="Wang T."/>
            <person name="Wang B."/>
            <person name="Zhang J."/>
            <person name="Peng Z."/>
            <person name="Li Y."/>
            <person name="Li N."/>
            <person name="Wang J."/>
            <person name="Chen M."/>
            <person name="He Y."/>
            <person name="Tan F."/>
            <person name="Song X."/>
            <person name="Zheng Q."/>
            <person name="Huang R."/>
            <person name="Yang H."/>
            <person name="Du X."/>
            <person name="Chen L."/>
            <person name="Yang M."/>
            <person name="Gaffney P.M."/>
            <person name="Wang S."/>
            <person name="Luo L."/>
            <person name="She Z."/>
            <person name="Ming Y."/>
            <person name="Huang W."/>
            <person name="Zhang S."/>
            <person name="Huang B."/>
            <person name="Zhang Y."/>
            <person name="Qu T."/>
            <person name="Ni P."/>
            <person name="Miao G."/>
            <person name="Wang J."/>
            <person name="Wang Q."/>
            <person name="Steinberg C.E."/>
            <person name="Wang H."/>
            <person name="Li N."/>
            <person name="Qian L."/>
            <person name="Zhang G."/>
            <person name="Li Y."/>
            <person name="Yang H."/>
            <person name="Liu X."/>
            <person name="Wang J."/>
            <person name="Yin Y."/>
            <person name="Wang J."/>
        </authorList>
    </citation>
    <scope>NUCLEOTIDE SEQUENCE [LARGE SCALE GENOMIC DNA]</scope>
    <source>
        <strain evidence="1">05x7-T-G4-1.051#20</strain>
    </source>
</reference>
<dbReference type="AlphaFoldDB" id="K1RER1"/>
<dbReference type="EMBL" id="JH816015">
    <property type="protein sequence ID" value="EKC39870.1"/>
    <property type="molecule type" value="Genomic_DNA"/>
</dbReference>
<protein>
    <submittedName>
        <fullName evidence="1">Uncharacterized protein</fullName>
    </submittedName>
</protein>
<proteinExistence type="predicted"/>
<organism evidence="1">
    <name type="scientific">Magallana gigas</name>
    <name type="common">Pacific oyster</name>
    <name type="synonym">Crassostrea gigas</name>
    <dbReference type="NCBI Taxonomy" id="29159"/>
    <lineage>
        <taxon>Eukaryota</taxon>
        <taxon>Metazoa</taxon>
        <taxon>Spiralia</taxon>
        <taxon>Lophotrochozoa</taxon>
        <taxon>Mollusca</taxon>
        <taxon>Bivalvia</taxon>
        <taxon>Autobranchia</taxon>
        <taxon>Pteriomorphia</taxon>
        <taxon>Ostreida</taxon>
        <taxon>Ostreoidea</taxon>
        <taxon>Ostreidae</taxon>
        <taxon>Magallana</taxon>
    </lineage>
</organism>
<dbReference type="InParanoid" id="K1RER1"/>
<name>K1RER1_MAGGI</name>
<sequence length="84" mass="9240">MKPRLNQREYSGHVGSKMAEKGFICVVHICKDYFHAQCAFYQLELILTKELTDTLCENKSRLPLDGATTGGSGGIIILSTGNGY</sequence>
<evidence type="ECO:0000313" key="1">
    <source>
        <dbReference type="EMBL" id="EKC39870.1"/>
    </source>
</evidence>
<gene>
    <name evidence="1" type="ORF">CGI_10008342</name>
</gene>
<dbReference type="HOGENOM" id="CLU_2529633_0_0_1"/>